<dbReference type="GO" id="GO:0000981">
    <property type="term" value="F:DNA-binding transcription factor activity, RNA polymerase II-specific"/>
    <property type="evidence" value="ECO:0007669"/>
    <property type="project" value="InterPro"/>
</dbReference>
<dbReference type="EMBL" id="JAAOAO010000291">
    <property type="protein sequence ID" value="KAF5549976.1"/>
    <property type="molecule type" value="Genomic_DNA"/>
</dbReference>
<feature type="domain" description="Zn(2)-C6 fungal-type" evidence="3">
    <location>
        <begin position="11"/>
        <end position="40"/>
    </location>
</feature>
<dbReference type="SMART" id="SM00066">
    <property type="entry name" value="GAL4"/>
    <property type="match status" value="1"/>
</dbReference>
<evidence type="ECO:0000313" key="5">
    <source>
        <dbReference type="Proteomes" id="UP000574317"/>
    </source>
</evidence>
<dbReference type="Pfam" id="PF00172">
    <property type="entry name" value="Zn_clus"/>
    <property type="match status" value="1"/>
</dbReference>
<keyword evidence="1" id="KW-0479">Metal-binding</keyword>
<protein>
    <submittedName>
        <fullName evidence="4">Transcriptional regulatory</fullName>
    </submittedName>
</protein>
<evidence type="ECO:0000313" key="4">
    <source>
        <dbReference type="EMBL" id="KAF5549976.1"/>
    </source>
</evidence>
<keyword evidence="2" id="KW-0539">Nucleus</keyword>
<dbReference type="SMART" id="SM00906">
    <property type="entry name" value="Fungal_trans"/>
    <property type="match status" value="1"/>
</dbReference>
<name>A0A8H5JBC9_9HYPO</name>
<evidence type="ECO:0000256" key="1">
    <source>
        <dbReference type="ARBA" id="ARBA00022723"/>
    </source>
</evidence>
<reference evidence="4 5" key="1">
    <citation type="submission" date="2020-05" db="EMBL/GenBank/DDBJ databases">
        <title>Identification and distribution of gene clusters putatively required for synthesis of sphingolipid metabolism inhibitors in phylogenetically diverse species of the filamentous fungus Fusarium.</title>
        <authorList>
            <person name="Kim H.-S."/>
            <person name="Busman M."/>
            <person name="Brown D.W."/>
            <person name="Divon H."/>
            <person name="Uhlig S."/>
            <person name="Proctor R.H."/>
        </authorList>
    </citation>
    <scope>NUCLEOTIDE SEQUENCE [LARGE SCALE GENOMIC DNA]</scope>
    <source>
        <strain evidence="4 5">NRRL 25196</strain>
    </source>
</reference>
<accession>A0A8H5JBC9</accession>
<dbReference type="CDD" id="cd00067">
    <property type="entry name" value="GAL4"/>
    <property type="match status" value="1"/>
</dbReference>
<dbReference type="GO" id="GO:0008270">
    <property type="term" value="F:zinc ion binding"/>
    <property type="evidence" value="ECO:0007669"/>
    <property type="project" value="InterPro"/>
</dbReference>
<dbReference type="Proteomes" id="UP000574317">
    <property type="component" value="Unassembled WGS sequence"/>
</dbReference>
<evidence type="ECO:0000256" key="2">
    <source>
        <dbReference type="ARBA" id="ARBA00023242"/>
    </source>
</evidence>
<evidence type="ECO:0000259" key="3">
    <source>
        <dbReference type="PROSITE" id="PS50048"/>
    </source>
</evidence>
<sequence length="744" mass="83464">MKTSRRKVTNACERCRKQKLKCDNERPCTLCARANTECIASGSARWRPYEMGSEQATATNISVKNEPGTTIESAVESAWNSSSTMKLVEELKAFQQHDSASPEGVEFSALRSETWAQSEAAAEDFTKNIVETNVTERPKDIQPRQDNIRSKLSAAEKELMSLLPGIGPATLLVDNYFNRIHWFILVFHQDDFRSKFQDLYDHTMAPSGPNGSPRGIGFVAVLLAVFATSLHHIGSQESKLKSYDIDPEQLKSRILDTLKSNFLDVISKGSLEAVQFCVLLASYYLYRGEPEMAWPLSGSGLRIAQALNLHRKMSPGDPSDEILKKQIQERKRAWWAVYEIDTFCSMLYGFPLGFSDSDCNVDPLDAYDEYSGSTKESHHSRGTSLLFYKCSMSRLSVIIKSALLELYGTRHSDRKKGDNFKGLNDKVATLNGRLEEWRRKLARKLIFDGYGPSSQFQAPHGRERTGREFENYLFRLQALSLKLAYENAKILIHRPLLSFRKASATSKDIIISMTNPFRVAMQQCKEAALQISRVASTPYLLEASETYAIAVVSLHLLTAGVTLCISITLDPLAPDSVAVRSGIRQLMQVQTLLKDKSIIAAQSLDITKRLASLVMAKTGNERSETGDLSSAYQEVPEGDRSRSNFRVSDWGCSAEGPMLEAKVDFKPRHATNNRSITDTPSMNFAYQDMNVCADTSLNDTLLEYEQAASRLFTGDITYDPSDSILDNPFLEQNQGWIWSWNFVD</sequence>
<dbReference type="SUPFAM" id="SSF57701">
    <property type="entry name" value="Zn2/Cys6 DNA-binding domain"/>
    <property type="match status" value="1"/>
</dbReference>
<dbReference type="InterPro" id="IPR001138">
    <property type="entry name" value="Zn2Cys6_DnaBD"/>
</dbReference>
<dbReference type="Gene3D" id="4.10.240.10">
    <property type="entry name" value="Zn(2)-C6 fungal-type DNA-binding domain"/>
    <property type="match status" value="1"/>
</dbReference>
<keyword evidence="5" id="KW-1185">Reference proteome</keyword>
<dbReference type="PANTHER" id="PTHR46910:SF17">
    <property type="entry name" value="SCFA-RELATED"/>
    <property type="match status" value="1"/>
</dbReference>
<gene>
    <name evidence="4" type="ORF">FNAPI_7893</name>
</gene>
<dbReference type="PROSITE" id="PS00463">
    <property type="entry name" value="ZN2_CY6_FUNGAL_1"/>
    <property type="match status" value="1"/>
</dbReference>
<dbReference type="GO" id="GO:0003677">
    <property type="term" value="F:DNA binding"/>
    <property type="evidence" value="ECO:0007669"/>
    <property type="project" value="InterPro"/>
</dbReference>
<dbReference type="CDD" id="cd12148">
    <property type="entry name" value="fungal_TF_MHR"/>
    <property type="match status" value="1"/>
</dbReference>
<dbReference type="InterPro" id="IPR050987">
    <property type="entry name" value="AtrR-like"/>
</dbReference>
<dbReference type="Pfam" id="PF04082">
    <property type="entry name" value="Fungal_trans"/>
    <property type="match status" value="1"/>
</dbReference>
<dbReference type="AlphaFoldDB" id="A0A8H5JBC9"/>
<comment type="caution">
    <text evidence="4">The sequence shown here is derived from an EMBL/GenBank/DDBJ whole genome shotgun (WGS) entry which is preliminary data.</text>
</comment>
<organism evidence="4 5">
    <name type="scientific">Fusarium napiforme</name>
    <dbReference type="NCBI Taxonomy" id="42672"/>
    <lineage>
        <taxon>Eukaryota</taxon>
        <taxon>Fungi</taxon>
        <taxon>Dikarya</taxon>
        <taxon>Ascomycota</taxon>
        <taxon>Pezizomycotina</taxon>
        <taxon>Sordariomycetes</taxon>
        <taxon>Hypocreomycetidae</taxon>
        <taxon>Hypocreales</taxon>
        <taxon>Nectriaceae</taxon>
        <taxon>Fusarium</taxon>
        <taxon>Fusarium fujikuroi species complex</taxon>
    </lineage>
</organism>
<dbReference type="InterPro" id="IPR007219">
    <property type="entry name" value="XnlR_reg_dom"/>
</dbReference>
<dbReference type="InterPro" id="IPR036864">
    <property type="entry name" value="Zn2-C6_fun-type_DNA-bd_sf"/>
</dbReference>
<dbReference type="GO" id="GO:0006351">
    <property type="term" value="P:DNA-templated transcription"/>
    <property type="evidence" value="ECO:0007669"/>
    <property type="project" value="InterPro"/>
</dbReference>
<dbReference type="PROSITE" id="PS50048">
    <property type="entry name" value="ZN2_CY6_FUNGAL_2"/>
    <property type="match status" value="1"/>
</dbReference>
<dbReference type="PANTHER" id="PTHR46910">
    <property type="entry name" value="TRANSCRIPTION FACTOR PDR1"/>
    <property type="match status" value="1"/>
</dbReference>
<proteinExistence type="predicted"/>